<dbReference type="NCBIfam" id="TIGR03831">
    <property type="entry name" value="YgiT_finger"/>
    <property type="match status" value="1"/>
</dbReference>
<organism evidence="1 2">
    <name type="scientific">Candidatus Thermofonsia Clade 1 bacterium</name>
    <dbReference type="NCBI Taxonomy" id="2364210"/>
    <lineage>
        <taxon>Bacteria</taxon>
        <taxon>Bacillati</taxon>
        <taxon>Chloroflexota</taxon>
        <taxon>Candidatus Thermofontia</taxon>
        <taxon>Candidatus Thermofonsia Clade 1</taxon>
    </lineage>
</organism>
<accession>A0A2M8P0R6</accession>
<dbReference type="AlphaFoldDB" id="A0A2M8P0R6"/>
<dbReference type="InterPro" id="IPR022453">
    <property type="entry name" value="Znf_MqsA-type"/>
</dbReference>
<evidence type="ECO:0000313" key="2">
    <source>
        <dbReference type="Proteomes" id="UP000228921"/>
    </source>
</evidence>
<sequence length="83" mass="9644">MHRDSLVCPYCRVGRLDLRRANVIYFHGSTLISAPNTPAWQCDICHYREFDAAVLRRLGLLVQRDLPPFNQYRPARSQSRLAT</sequence>
<name>A0A2M8P0R6_9CHLR</name>
<dbReference type="Proteomes" id="UP000228921">
    <property type="component" value="Unassembled WGS sequence"/>
</dbReference>
<dbReference type="EMBL" id="PGTK01000004">
    <property type="protein sequence ID" value="PJF31133.1"/>
    <property type="molecule type" value="Genomic_DNA"/>
</dbReference>
<gene>
    <name evidence="1" type="ORF">CUN51_04490</name>
</gene>
<reference evidence="1 2" key="1">
    <citation type="submission" date="2017-11" db="EMBL/GenBank/DDBJ databases">
        <title>Evolution of Phototrophy in the Chloroflexi Phylum Driven by Horizontal Gene Transfer.</title>
        <authorList>
            <person name="Ward L.M."/>
            <person name="Hemp J."/>
            <person name="Shih P.M."/>
            <person name="Mcglynn S.E."/>
            <person name="Fischer W."/>
        </authorList>
    </citation>
    <scope>NUCLEOTIDE SEQUENCE [LARGE SCALE GENOMIC DNA]</scope>
    <source>
        <strain evidence="1">CP2_2F</strain>
    </source>
</reference>
<evidence type="ECO:0008006" key="3">
    <source>
        <dbReference type="Google" id="ProtNLM"/>
    </source>
</evidence>
<protein>
    <recommendedName>
        <fullName evidence="3">YgiT-type zinc finger domain-containing protein</fullName>
    </recommendedName>
</protein>
<evidence type="ECO:0000313" key="1">
    <source>
        <dbReference type="EMBL" id="PJF31133.1"/>
    </source>
</evidence>
<comment type="caution">
    <text evidence="1">The sequence shown here is derived from an EMBL/GenBank/DDBJ whole genome shotgun (WGS) entry which is preliminary data.</text>
</comment>
<proteinExistence type="predicted"/>